<dbReference type="EMBL" id="AGNK02002802">
    <property type="status" value="NOT_ANNOTATED_CDS"/>
    <property type="molecule type" value="Genomic_DNA"/>
</dbReference>
<sequence>MLGAAGIVDGCCLDLALIIIRWKSVSPQTRPYIRSRGYGVAKDNLPMADRSAHASSDLTIRWRKRSICRSASHPWLHHSPRA</sequence>
<evidence type="ECO:0000313" key="1">
    <source>
        <dbReference type="EnsemblPlants" id="KQL03844"/>
    </source>
</evidence>
<accession>K3XNU5</accession>
<dbReference type="EnsemblPlants" id="KQL03844">
    <property type="protein sequence ID" value="KQL03844"/>
    <property type="gene ID" value="SETIT_003568mg"/>
</dbReference>
<dbReference type="Proteomes" id="UP000004995">
    <property type="component" value="Unassembled WGS sequence"/>
</dbReference>
<dbReference type="InParanoid" id="K3XNU5"/>
<dbReference type="Gramene" id="KQL03844">
    <property type="protein sequence ID" value="KQL03844"/>
    <property type="gene ID" value="SETIT_003568mg"/>
</dbReference>
<name>K3XNU5_SETIT</name>
<organism evidence="1 2">
    <name type="scientific">Setaria italica</name>
    <name type="common">Foxtail millet</name>
    <name type="synonym">Panicum italicum</name>
    <dbReference type="NCBI Taxonomy" id="4555"/>
    <lineage>
        <taxon>Eukaryota</taxon>
        <taxon>Viridiplantae</taxon>
        <taxon>Streptophyta</taxon>
        <taxon>Embryophyta</taxon>
        <taxon>Tracheophyta</taxon>
        <taxon>Spermatophyta</taxon>
        <taxon>Magnoliopsida</taxon>
        <taxon>Liliopsida</taxon>
        <taxon>Poales</taxon>
        <taxon>Poaceae</taxon>
        <taxon>PACMAD clade</taxon>
        <taxon>Panicoideae</taxon>
        <taxon>Panicodae</taxon>
        <taxon>Paniceae</taxon>
        <taxon>Cenchrinae</taxon>
        <taxon>Setaria</taxon>
    </lineage>
</organism>
<evidence type="ECO:0000313" key="2">
    <source>
        <dbReference type="Proteomes" id="UP000004995"/>
    </source>
</evidence>
<protein>
    <submittedName>
        <fullName evidence="1">Uncharacterized protein</fullName>
    </submittedName>
</protein>
<proteinExistence type="predicted"/>
<reference evidence="1" key="2">
    <citation type="submission" date="2018-08" db="UniProtKB">
        <authorList>
            <consortium name="EnsemblPlants"/>
        </authorList>
    </citation>
    <scope>IDENTIFICATION</scope>
    <source>
        <strain evidence="1">Yugu1</strain>
    </source>
</reference>
<dbReference type="HOGENOM" id="CLU_2562723_0_0_1"/>
<reference evidence="2" key="1">
    <citation type="journal article" date="2012" name="Nat. Biotechnol.">
        <title>Reference genome sequence of the model plant Setaria.</title>
        <authorList>
            <person name="Bennetzen J.L."/>
            <person name="Schmutz J."/>
            <person name="Wang H."/>
            <person name="Percifield R."/>
            <person name="Hawkins J."/>
            <person name="Pontaroli A.C."/>
            <person name="Estep M."/>
            <person name="Feng L."/>
            <person name="Vaughn J.N."/>
            <person name="Grimwood J."/>
            <person name="Jenkins J."/>
            <person name="Barry K."/>
            <person name="Lindquist E."/>
            <person name="Hellsten U."/>
            <person name="Deshpande S."/>
            <person name="Wang X."/>
            <person name="Wu X."/>
            <person name="Mitros T."/>
            <person name="Triplett J."/>
            <person name="Yang X."/>
            <person name="Ye C.Y."/>
            <person name="Mauro-Herrera M."/>
            <person name="Wang L."/>
            <person name="Li P."/>
            <person name="Sharma M."/>
            <person name="Sharma R."/>
            <person name="Ronald P.C."/>
            <person name="Panaud O."/>
            <person name="Kellogg E.A."/>
            <person name="Brutnell T.P."/>
            <person name="Doust A.N."/>
            <person name="Tuskan G.A."/>
            <person name="Rokhsar D."/>
            <person name="Devos K.M."/>
        </authorList>
    </citation>
    <scope>NUCLEOTIDE SEQUENCE [LARGE SCALE GENOMIC DNA]</scope>
    <source>
        <strain evidence="2">cv. Yugu1</strain>
    </source>
</reference>
<dbReference type="AlphaFoldDB" id="K3XNU5"/>
<keyword evidence="2" id="KW-1185">Reference proteome</keyword>